<organism evidence="1">
    <name type="scientific">marine sediment metagenome</name>
    <dbReference type="NCBI Taxonomy" id="412755"/>
    <lineage>
        <taxon>unclassified sequences</taxon>
        <taxon>metagenomes</taxon>
        <taxon>ecological metagenomes</taxon>
    </lineage>
</organism>
<comment type="caution">
    <text evidence="1">The sequence shown here is derived from an EMBL/GenBank/DDBJ whole genome shotgun (WGS) entry which is preliminary data.</text>
</comment>
<protein>
    <submittedName>
        <fullName evidence="1">Uncharacterized protein</fullName>
    </submittedName>
</protein>
<dbReference type="EMBL" id="LAZR01020726">
    <property type="protein sequence ID" value="KKL87854.1"/>
    <property type="molecule type" value="Genomic_DNA"/>
</dbReference>
<proteinExistence type="predicted"/>
<name>A0A0F9FN64_9ZZZZ</name>
<reference evidence="1" key="1">
    <citation type="journal article" date="2015" name="Nature">
        <title>Complex archaea that bridge the gap between prokaryotes and eukaryotes.</title>
        <authorList>
            <person name="Spang A."/>
            <person name="Saw J.H."/>
            <person name="Jorgensen S.L."/>
            <person name="Zaremba-Niedzwiedzka K."/>
            <person name="Martijn J."/>
            <person name="Lind A.E."/>
            <person name="van Eijk R."/>
            <person name="Schleper C."/>
            <person name="Guy L."/>
            <person name="Ettema T.J."/>
        </authorList>
    </citation>
    <scope>NUCLEOTIDE SEQUENCE</scope>
</reference>
<dbReference type="AlphaFoldDB" id="A0A0F9FN64"/>
<gene>
    <name evidence="1" type="ORF">LCGC14_1930610</name>
</gene>
<accession>A0A0F9FN64</accession>
<evidence type="ECO:0000313" key="1">
    <source>
        <dbReference type="EMBL" id="KKL87854.1"/>
    </source>
</evidence>
<sequence length="143" mass="16044">MREMADEHILTLIRAAQEAPTVEGKDEILALAHQAVERMLGKDSKPLRGGPVTFPLPIYLMSKMLGRRVEGLLFEDKSVKVDGKRWRSPSSNGLCDEIIGYHSNLWPVWKYVGVGDGKPHTLSTLRSDVGPFEPPRKKGRPER</sequence>